<evidence type="ECO:0000256" key="5">
    <source>
        <dbReference type="ARBA" id="ARBA00023136"/>
    </source>
</evidence>
<dbReference type="OrthoDB" id="440424at2759"/>
<comment type="similarity">
    <text evidence="2">Belongs to the IFI6/IFI27 family.</text>
</comment>
<dbReference type="OMA" id="WFQKRNT"/>
<evidence type="ECO:0000256" key="2">
    <source>
        <dbReference type="ARBA" id="ARBA00007262"/>
    </source>
</evidence>
<feature type="transmembrane region" description="Helical" evidence="6">
    <location>
        <begin position="72"/>
        <end position="89"/>
    </location>
</feature>
<dbReference type="STRING" id="1109443.G4T8X4"/>
<protein>
    <submittedName>
        <fullName evidence="7">Uncharacterized protein</fullName>
    </submittedName>
</protein>
<dbReference type="EMBL" id="CAFZ01000019">
    <property type="protein sequence ID" value="CCA67739.1"/>
    <property type="molecule type" value="Genomic_DNA"/>
</dbReference>
<dbReference type="Proteomes" id="UP000007148">
    <property type="component" value="Unassembled WGS sequence"/>
</dbReference>
<dbReference type="Gene3D" id="6.10.110.10">
    <property type="match status" value="1"/>
</dbReference>
<evidence type="ECO:0000313" key="8">
    <source>
        <dbReference type="Proteomes" id="UP000007148"/>
    </source>
</evidence>
<dbReference type="InterPro" id="IPR009311">
    <property type="entry name" value="IFI6/IFI27-like"/>
</dbReference>
<sequence length="90" mass="8368">MADVLTSIGVVLGGVAAGAIAAPVAVLLFGFGTGGVVAGSLAAGTHATIGNVTAGSIFAFMQSMGTMPLLSGLYGSIAGGLVGAVGAIFV</sequence>
<dbReference type="HOGENOM" id="CLU_2441678_0_0_1"/>
<accession>G4T8X4</accession>
<evidence type="ECO:0000256" key="1">
    <source>
        <dbReference type="ARBA" id="ARBA00004141"/>
    </source>
</evidence>
<comment type="subcellular location">
    <subcellularLocation>
        <location evidence="1">Membrane</location>
        <topology evidence="1">Multi-pass membrane protein</topology>
    </subcellularLocation>
</comment>
<dbReference type="AlphaFoldDB" id="G4T8X4"/>
<keyword evidence="8" id="KW-1185">Reference proteome</keyword>
<dbReference type="InParanoid" id="G4T8X4"/>
<name>G4T8X4_SERID</name>
<evidence type="ECO:0000313" key="7">
    <source>
        <dbReference type="EMBL" id="CCA67739.1"/>
    </source>
</evidence>
<evidence type="ECO:0000256" key="6">
    <source>
        <dbReference type="SAM" id="Phobius"/>
    </source>
</evidence>
<organism evidence="7 8">
    <name type="scientific">Serendipita indica (strain DSM 11827)</name>
    <name type="common">Root endophyte fungus</name>
    <name type="synonym">Piriformospora indica</name>
    <dbReference type="NCBI Taxonomy" id="1109443"/>
    <lineage>
        <taxon>Eukaryota</taxon>
        <taxon>Fungi</taxon>
        <taxon>Dikarya</taxon>
        <taxon>Basidiomycota</taxon>
        <taxon>Agaricomycotina</taxon>
        <taxon>Agaricomycetes</taxon>
        <taxon>Sebacinales</taxon>
        <taxon>Serendipitaceae</taxon>
        <taxon>Serendipita</taxon>
    </lineage>
</organism>
<evidence type="ECO:0000256" key="4">
    <source>
        <dbReference type="ARBA" id="ARBA00022989"/>
    </source>
</evidence>
<proteinExistence type="inferred from homology"/>
<gene>
    <name evidence="7" type="ORF">PIIN_01566</name>
</gene>
<dbReference type="Pfam" id="PF06140">
    <property type="entry name" value="Ifi-6-16"/>
    <property type="match status" value="1"/>
</dbReference>
<dbReference type="InterPro" id="IPR038213">
    <property type="entry name" value="IFI6/IFI27-like_sf"/>
</dbReference>
<comment type="caution">
    <text evidence="7">The sequence shown here is derived from an EMBL/GenBank/DDBJ whole genome shotgun (WGS) entry which is preliminary data.</text>
</comment>
<keyword evidence="3 6" id="KW-0812">Transmembrane</keyword>
<evidence type="ECO:0000256" key="3">
    <source>
        <dbReference type="ARBA" id="ARBA00022692"/>
    </source>
</evidence>
<reference evidence="7 8" key="1">
    <citation type="journal article" date="2011" name="PLoS Pathog.">
        <title>Endophytic Life Strategies Decoded by Genome and Transcriptome Analyses of the Mutualistic Root Symbiont Piriformospora indica.</title>
        <authorList>
            <person name="Zuccaro A."/>
            <person name="Lahrmann U."/>
            <person name="Guldener U."/>
            <person name="Langen G."/>
            <person name="Pfiffi S."/>
            <person name="Biedenkopf D."/>
            <person name="Wong P."/>
            <person name="Samans B."/>
            <person name="Grimm C."/>
            <person name="Basiewicz M."/>
            <person name="Murat C."/>
            <person name="Martin F."/>
            <person name="Kogel K.H."/>
        </authorList>
    </citation>
    <scope>NUCLEOTIDE SEQUENCE [LARGE SCALE GENOMIC DNA]</scope>
    <source>
        <strain evidence="7 8">DSM 11827</strain>
    </source>
</reference>
<dbReference type="GO" id="GO:0016020">
    <property type="term" value="C:membrane"/>
    <property type="evidence" value="ECO:0007669"/>
    <property type="project" value="UniProtKB-SubCell"/>
</dbReference>
<keyword evidence="5 6" id="KW-0472">Membrane</keyword>
<keyword evidence="4 6" id="KW-1133">Transmembrane helix</keyword>